<evidence type="ECO:0000256" key="1">
    <source>
        <dbReference type="ARBA" id="ARBA00009600"/>
    </source>
</evidence>
<sequence>MFKSLRGHFLVASNHLKDSNFYRAVVLMLEHTEESAMGIVVNRPSSIAVDAAMTQLNQTPVSTEPIFAGGPVDTSALFILHNCSEFGKDDEQITPGVFVTGSNDSFESLLSKDSTCNHDCHFRVYCGYAGWGPLQLDDELNRGDWRTLPAEGTIVFEFDPYNIWERCTEQLNQQNRLLPHNVENPEWN</sequence>
<dbReference type="RefSeq" id="WP_077023807.1">
    <property type="nucleotide sequence ID" value="NZ_CP017641.1"/>
</dbReference>
<dbReference type="STRING" id="1891926.Fuma_01754"/>
<name>A0A1P8WDP5_9PLAN</name>
<dbReference type="InterPro" id="IPR003774">
    <property type="entry name" value="AlgH-like"/>
</dbReference>
<evidence type="ECO:0000313" key="4">
    <source>
        <dbReference type="Proteomes" id="UP000187735"/>
    </source>
</evidence>
<protein>
    <recommendedName>
        <fullName evidence="2">UPF0301 protein Fuma_01754</fullName>
    </recommendedName>
</protein>
<evidence type="ECO:0000256" key="2">
    <source>
        <dbReference type="HAMAP-Rule" id="MF_00758"/>
    </source>
</evidence>
<dbReference type="HAMAP" id="MF_00758">
    <property type="entry name" value="UPF0301"/>
    <property type="match status" value="1"/>
</dbReference>
<accession>A0A1P8WDP5</accession>
<dbReference type="OrthoDB" id="9807486at2"/>
<dbReference type="GO" id="GO:0005829">
    <property type="term" value="C:cytosol"/>
    <property type="evidence" value="ECO:0007669"/>
    <property type="project" value="TreeGrafter"/>
</dbReference>
<dbReference type="Pfam" id="PF02622">
    <property type="entry name" value="DUF179"/>
    <property type="match status" value="1"/>
</dbReference>
<proteinExistence type="inferred from homology"/>
<dbReference type="PANTHER" id="PTHR30327">
    <property type="entry name" value="UNCHARACTERIZED PROTEIN YQGE"/>
    <property type="match status" value="1"/>
</dbReference>
<dbReference type="KEGG" id="fmr:Fuma_01754"/>
<dbReference type="AlphaFoldDB" id="A0A1P8WDP5"/>
<organism evidence="3 4">
    <name type="scientific">Fuerstiella marisgermanici</name>
    <dbReference type="NCBI Taxonomy" id="1891926"/>
    <lineage>
        <taxon>Bacteria</taxon>
        <taxon>Pseudomonadati</taxon>
        <taxon>Planctomycetota</taxon>
        <taxon>Planctomycetia</taxon>
        <taxon>Planctomycetales</taxon>
        <taxon>Planctomycetaceae</taxon>
        <taxon>Fuerstiella</taxon>
    </lineage>
</organism>
<dbReference type="SUPFAM" id="SSF143456">
    <property type="entry name" value="VC0467-like"/>
    <property type="match status" value="1"/>
</dbReference>
<evidence type="ECO:0000313" key="3">
    <source>
        <dbReference type="EMBL" id="APZ92147.1"/>
    </source>
</evidence>
<gene>
    <name evidence="3" type="ORF">Fuma_01754</name>
</gene>
<reference evidence="3 4" key="1">
    <citation type="journal article" date="2016" name="Front. Microbiol.">
        <title>Fuerstia marisgermanicae gen. nov., sp. nov., an Unusual Member of the Phylum Planctomycetes from the German Wadden Sea.</title>
        <authorList>
            <person name="Kohn T."/>
            <person name="Heuer A."/>
            <person name="Jogler M."/>
            <person name="Vollmers J."/>
            <person name="Boedeker C."/>
            <person name="Bunk B."/>
            <person name="Rast P."/>
            <person name="Borchert D."/>
            <person name="Glockner I."/>
            <person name="Freese H.M."/>
            <person name="Klenk H.P."/>
            <person name="Overmann J."/>
            <person name="Kaster A.K."/>
            <person name="Rohde M."/>
            <person name="Wiegand S."/>
            <person name="Jogler C."/>
        </authorList>
    </citation>
    <scope>NUCLEOTIDE SEQUENCE [LARGE SCALE GENOMIC DNA]</scope>
    <source>
        <strain evidence="3 4">NH11</strain>
    </source>
</reference>
<keyword evidence="4" id="KW-1185">Reference proteome</keyword>
<dbReference type="PANTHER" id="PTHR30327:SF1">
    <property type="entry name" value="UPF0301 PROTEIN YQGE"/>
    <property type="match status" value="1"/>
</dbReference>
<dbReference type="Gene3D" id="3.40.1740.10">
    <property type="entry name" value="VC0467-like"/>
    <property type="match status" value="1"/>
</dbReference>
<dbReference type="Proteomes" id="UP000187735">
    <property type="component" value="Chromosome"/>
</dbReference>
<dbReference type="EMBL" id="CP017641">
    <property type="protein sequence ID" value="APZ92147.1"/>
    <property type="molecule type" value="Genomic_DNA"/>
</dbReference>
<comment type="similarity">
    <text evidence="1 2">Belongs to the UPF0301 (AlgH) family.</text>
</comment>